<dbReference type="RefSeq" id="WP_148637851.1">
    <property type="nucleotide sequence ID" value="NZ_VSLA01000024.1"/>
</dbReference>
<gene>
    <name evidence="2" type="ORF">FXB42_11180</name>
</gene>
<accession>A0A5D0WKM5</accession>
<comment type="caution">
    <text evidence="2">The sequence shown here is derived from an EMBL/GenBank/DDBJ whole genome shotgun (WGS) entry which is preliminary data.</text>
</comment>
<sequence>MELIAVVDSIVNRRNTSSEIENLLSKVEIDNLLLSVLVFIMEVTLTEEQECTIDLIIEFLKEILAFYEKHFSALEIETLTRYLIKDILQNKSRIREYSVMDYDKGELRNIPVRLIRDKETDDGLVVYELTSQGYNFMFRTKEIDEELGFELETVKLNLLIKKKNYRKAVAQSLELIRMLQSKRRDLQQFEDNLRNNITSVSGLDYDNMIVEINNMLQQEYESMIEINTMINLAKQRLIEEEENQGRSDEKIRQAKKDVIQISNNVDRALKYQRRLLVESKAMKTLYLDQLEDSIAYTKIKVYDFEKMILRQLEMFDSGSFKSSVNITKKLLRPLFIPEPIRALNLKTVYEEQYRVREFDEDGQRGEQEEVEEDNQPLINEGRNRNHTRIIKQLIKFASVHPDGFAFSQFFETLKADPHFNDMVENRMLYLVMLKLFEEGELDINLWLEDENNVVHDANGEFDLAYCLSALLAQKEHYYDVGRISIAKTDEEFSHIQVIDQKSGYEERITMNDFRFGVEMNESRITNI</sequence>
<name>A0A5D0WKM5_9FIRM</name>
<reference evidence="2 3" key="1">
    <citation type="submission" date="2019-08" db="EMBL/GenBank/DDBJ databases">
        <title>Isolation and enrichment of carboxydotrophic bacteria from anaerobic sludge for the production of bio-based chemicals from syngas.</title>
        <authorList>
            <person name="Antares A.L."/>
            <person name="Moreira J."/>
            <person name="Diender M."/>
            <person name="Parshina S.N."/>
            <person name="Stams A.J.M."/>
            <person name="Alves M."/>
            <person name="Alves J.I."/>
            <person name="Sousa D.Z."/>
        </authorList>
    </citation>
    <scope>NUCLEOTIDE SEQUENCE [LARGE SCALE GENOMIC DNA]</scope>
    <source>
        <strain evidence="2 3">JM</strain>
    </source>
</reference>
<protein>
    <submittedName>
        <fullName evidence="2">Uncharacterized protein</fullName>
    </submittedName>
</protein>
<dbReference type="Proteomes" id="UP000322619">
    <property type="component" value="Unassembled WGS sequence"/>
</dbReference>
<evidence type="ECO:0000256" key="1">
    <source>
        <dbReference type="SAM" id="MobiDB-lite"/>
    </source>
</evidence>
<feature type="region of interest" description="Disordered" evidence="1">
    <location>
        <begin position="359"/>
        <end position="381"/>
    </location>
</feature>
<evidence type="ECO:0000313" key="2">
    <source>
        <dbReference type="EMBL" id="TYC84882.1"/>
    </source>
</evidence>
<dbReference type="AlphaFoldDB" id="A0A5D0WKM5"/>
<organism evidence="2 3">
    <name type="scientific">Acetobacterium wieringae</name>
    <dbReference type="NCBI Taxonomy" id="52694"/>
    <lineage>
        <taxon>Bacteria</taxon>
        <taxon>Bacillati</taxon>
        <taxon>Bacillota</taxon>
        <taxon>Clostridia</taxon>
        <taxon>Eubacteriales</taxon>
        <taxon>Eubacteriaceae</taxon>
        <taxon>Acetobacterium</taxon>
    </lineage>
</organism>
<proteinExistence type="predicted"/>
<dbReference type="EMBL" id="VSLA01000024">
    <property type="protein sequence ID" value="TYC84882.1"/>
    <property type="molecule type" value="Genomic_DNA"/>
</dbReference>
<evidence type="ECO:0000313" key="3">
    <source>
        <dbReference type="Proteomes" id="UP000322619"/>
    </source>
</evidence>